<reference evidence="1" key="1">
    <citation type="submission" date="2021-04" db="EMBL/GenBank/DDBJ databases">
        <title>Pseudaminobacter soli sp. nov., isolated from paddy soil contaminated by heavy metals.</title>
        <authorList>
            <person name="Zhang K."/>
        </authorList>
    </citation>
    <scope>NUCLEOTIDE SEQUENCE</scope>
    <source>
        <strain evidence="1">19-2017</strain>
    </source>
</reference>
<accession>A0A942EAW0</accession>
<dbReference type="Pfam" id="PF14907">
    <property type="entry name" value="NTP_transf_5"/>
    <property type="match status" value="1"/>
</dbReference>
<evidence type="ECO:0000313" key="2">
    <source>
        <dbReference type="Proteomes" id="UP000680348"/>
    </source>
</evidence>
<dbReference type="AlphaFoldDB" id="A0A942EAW0"/>
<protein>
    <submittedName>
        <fullName evidence="1">Nucleotidyltransferase family protein</fullName>
    </submittedName>
</protein>
<proteinExistence type="predicted"/>
<gene>
    <name evidence="1" type="ORF">KEU06_24005</name>
</gene>
<keyword evidence="2" id="KW-1185">Reference proteome</keyword>
<dbReference type="InterPro" id="IPR039498">
    <property type="entry name" value="NTP_transf_5"/>
</dbReference>
<dbReference type="Proteomes" id="UP000680348">
    <property type="component" value="Unassembled WGS sequence"/>
</dbReference>
<organism evidence="1 2">
    <name type="scientific">Pseudaminobacter soli</name>
    <name type="common">ex Zhang et al. 2022</name>
    <dbReference type="NCBI Taxonomy" id="2831468"/>
    <lineage>
        <taxon>Bacteria</taxon>
        <taxon>Pseudomonadati</taxon>
        <taxon>Pseudomonadota</taxon>
        <taxon>Alphaproteobacteria</taxon>
        <taxon>Hyphomicrobiales</taxon>
        <taxon>Phyllobacteriaceae</taxon>
        <taxon>Pseudaminobacter</taxon>
    </lineage>
</organism>
<sequence length="333" mass="37169">MIRAGNALEALIAGLRGGPIATPDVRAVIALANHTLLTPALFSSLARTGEIDRLPQDAREYLSFIHESNRQRNLRLRAQLNEAVAALNRCGITPVLLKGAVPLFLSPVDRLPSRMASDLDVSVEAADELRARACLERLGYVQVTGARGMARPQDVGILELRQSRAGGFETPNLVERNGLLAKIPSVQSRALHWILHDLLKEGDYWRGRIDLRHLHDLAELAEAEGVDWKALRASLPDQTARNALDAQLLALHQFFDIRIPAEWARRPIVRLQHWRRVFTAKHPVMGAPLRLAGNVAWGVRRVSRGDGLTRRRPVDLARRIVRTLFDLDIRAKV</sequence>
<dbReference type="EMBL" id="JAGWCR010000015">
    <property type="protein sequence ID" value="MBS3651687.1"/>
    <property type="molecule type" value="Genomic_DNA"/>
</dbReference>
<evidence type="ECO:0000313" key="1">
    <source>
        <dbReference type="EMBL" id="MBS3651687.1"/>
    </source>
</evidence>
<comment type="caution">
    <text evidence="1">The sequence shown here is derived from an EMBL/GenBank/DDBJ whole genome shotgun (WGS) entry which is preliminary data.</text>
</comment>
<dbReference type="RefSeq" id="WP_188257239.1">
    <property type="nucleotide sequence ID" value="NZ_JABVCF010000015.1"/>
</dbReference>
<name>A0A942EAW0_9HYPH</name>